<comment type="similarity">
    <text evidence="1">Belongs to the plant acyltransferase family.</text>
</comment>
<sequence length="295" mass="33153">IGVLCHHAITDATSGISFLSNLASIARGAGLLFHPNSDRSVFKARHPPQPSFPHHEFIHHPNLDSSRYAITLESAICVGERSKRASGEIKRRKAFHFSFETLTHLKNSVLASVPRGCTTFEALAAYVWRYAARYSKKVPEETSRLRFVLDIRRTVQPPLDATFVGNAIYWAHAEMTQRDLVGEPLGAAVIEIQRARAQITDEYLRSGWDFLEENRDFWYSSGNCDVGINAWPRAMLGARELDFGWGKPCRAVFPLDPETSTVMFVPVDGGIDVSLCLFPHQLEQYSDFVPTFAKQ</sequence>
<dbReference type="OrthoDB" id="647894at2759"/>
<evidence type="ECO:0000313" key="3">
    <source>
        <dbReference type="Proteomes" id="UP000001514"/>
    </source>
</evidence>
<dbReference type="PANTHER" id="PTHR31642">
    <property type="entry name" value="TRICHOTHECENE 3-O-ACETYLTRANSFERASE"/>
    <property type="match status" value="1"/>
</dbReference>
<evidence type="ECO:0008006" key="4">
    <source>
        <dbReference type="Google" id="ProtNLM"/>
    </source>
</evidence>
<reference evidence="2 3" key="1">
    <citation type="journal article" date="2011" name="Science">
        <title>The Selaginella genome identifies genetic changes associated with the evolution of vascular plants.</title>
        <authorList>
            <person name="Banks J.A."/>
            <person name="Nishiyama T."/>
            <person name="Hasebe M."/>
            <person name="Bowman J.L."/>
            <person name="Gribskov M."/>
            <person name="dePamphilis C."/>
            <person name="Albert V.A."/>
            <person name="Aono N."/>
            <person name="Aoyama T."/>
            <person name="Ambrose B.A."/>
            <person name="Ashton N.W."/>
            <person name="Axtell M.J."/>
            <person name="Barker E."/>
            <person name="Barker M.S."/>
            <person name="Bennetzen J.L."/>
            <person name="Bonawitz N.D."/>
            <person name="Chapple C."/>
            <person name="Cheng C."/>
            <person name="Correa L.G."/>
            <person name="Dacre M."/>
            <person name="DeBarry J."/>
            <person name="Dreyer I."/>
            <person name="Elias M."/>
            <person name="Engstrom E.M."/>
            <person name="Estelle M."/>
            <person name="Feng L."/>
            <person name="Finet C."/>
            <person name="Floyd S.K."/>
            <person name="Frommer W.B."/>
            <person name="Fujita T."/>
            <person name="Gramzow L."/>
            <person name="Gutensohn M."/>
            <person name="Harholt J."/>
            <person name="Hattori M."/>
            <person name="Heyl A."/>
            <person name="Hirai T."/>
            <person name="Hiwatashi Y."/>
            <person name="Ishikawa M."/>
            <person name="Iwata M."/>
            <person name="Karol K.G."/>
            <person name="Koehler B."/>
            <person name="Kolukisaoglu U."/>
            <person name="Kubo M."/>
            <person name="Kurata T."/>
            <person name="Lalonde S."/>
            <person name="Li K."/>
            <person name="Li Y."/>
            <person name="Litt A."/>
            <person name="Lyons E."/>
            <person name="Manning G."/>
            <person name="Maruyama T."/>
            <person name="Michael T.P."/>
            <person name="Mikami K."/>
            <person name="Miyazaki S."/>
            <person name="Morinaga S."/>
            <person name="Murata T."/>
            <person name="Mueller-Roeber B."/>
            <person name="Nelson D.R."/>
            <person name="Obara M."/>
            <person name="Oguri Y."/>
            <person name="Olmstead R.G."/>
            <person name="Onodera N."/>
            <person name="Petersen B.L."/>
            <person name="Pils B."/>
            <person name="Prigge M."/>
            <person name="Rensing S.A."/>
            <person name="Riano-Pachon D.M."/>
            <person name="Roberts A.W."/>
            <person name="Sato Y."/>
            <person name="Scheller H.V."/>
            <person name="Schulz B."/>
            <person name="Schulz C."/>
            <person name="Shakirov E.V."/>
            <person name="Shibagaki N."/>
            <person name="Shinohara N."/>
            <person name="Shippen D.E."/>
            <person name="Soerensen I."/>
            <person name="Sotooka R."/>
            <person name="Sugimoto N."/>
            <person name="Sugita M."/>
            <person name="Sumikawa N."/>
            <person name="Tanurdzic M."/>
            <person name="Theissen G."/>
            <person name="Ulvskov P."/>
            <person name="Wakazuki S."/>
            <person name="Weng J.K."/>
            <person name="Willats W.W."/>
            <person name="Wipf D."/>
            <person name="Wolf P.G."/>
            <person name="Yang L."/>
            <person name="Zimmer A.D."/>
            <person name="Zhu Q."/>
            <person name="Mitros T."/>
            <person name="Hellsten U."/>
            <person name="Loque D."/>
            <person name="Otillar R."/>
            <person name="Salamov A."/>
            <person name="Schmutz J."/>
            <person name="Shapiro H."/>
            <person name="Lindquist E."/>
            <person name="Lucas S."/>
            <person name="Rokhsar D."/>
            <person name="Grigoriev I.V."/>
        </authorList>
    </citation>
    <scope>NUCLEOTIDE SEQUENCE [LARGE SCALE GENOMIC DNA]</scope>
</reference>
<dbReference type="KEGG" id="smo:SELMODRAFT_130542"/>
<dbReference type="STRING" id="88036.D8T2Q5"/>
<dbReference type="InterPro" id="IPR023213">
    <property type="entry name" value="CAT-like_dom_sf"/>
</dbReference>
<protein>
    <recommendedName>
        <fullName evidence="4">BAHD family acyltransferase, clade V</fullName>
    </recommendedName>
</protein>
<feature type="non-terminal residue" evidence="2">
    <location>
        <position position="1"/>
    </location>
</feature>
<name>D8T2Q5_SELML</name>
<keyword evidence="3" id="KW-1185">Reference proteome</keyword>
<dbReference type="Pfam" id="PF02458">
    <property type="entry name" value="Transferase"/>
    <property type="match status" value="1"/>
</dbReference>
<evidence type="ECO:0000313" key="2">
    <source>
        <dbReference type="EMBL" id="EFJ09091.1"/>
    </source>
</evidence>
<dbReference type="InterPro" id="IPR050317">
    <property type="entry name" value="Plant_Fungal_Acyltransferase"/>
</dbReference>
<dbReference type="InParanoid" id="D8T2Q5"/>
<dbReference type="PANTHER" id="PTHR31642:SF231">
    <property type="entry name" value="BAHD FAMILY ACYLTRANSFERASE, CLADE V"/>
    <property type="match status" value="1"/>
</dbReference>
<dbReference type="Gramene" id="EFJ09091">
    <property type="protein sequence ID" value="EFJ09091"/>
    <property type="gene ID" value="SELMODRAFT_130542"/>
</dbReference>
<dbReference type="AlphaFoldDB" id="D8T2Q5"/>
<evidence type="ECO:0000256" key="1">
    <source>
        <dbReference type="ARBA" id="ARBA00009861"/>
    </source>
</evidence>
<dbReference type="OMA" id="MPPLACH"/>
<dbReference type="GO" id="GO:0016747">
    <property type="term" value="F:acyltransferase activity, transferring groups other than amino-acyl groups"/>
    <property type="evidence" value="ECO:0000318"/>
    <property type="project" value="GO_Central"/>
</dbReference>
<organism evidence="3">
    <name type="scientific">Selaginella moellendorffii</name>
    <name type="common">Spikemoss</name>
    <dbReference type="NCBI Taxonomy" id="88036"/>
    <lineage>
        <taxon>Eukaryota</taxon>
        <taxon>Viridiplantae</taxon>
        <taxon>Streptophyta</taxon>
        <taxon>Embryophyta</taxon>
        <taxon>Tracheophyta</taxon>
        <taxon>Lycopodiopsida</taxon>
        <taxon>Selaginellales</taxon>
        <taxon>Selaginellaceae</taxon>
        <taxon>Selaginella</taxon>
    </lineage>
</organism>
<dbReference type="EMBL" id="GL377666">
    <property type="protein sequence ID" value="EFJ09091.1"/>
    <property type="molecule type" value="Genomic_DNA"/>
</dbReference>
<gene>
    <name evidence="2" type="ORF">SELMODRAFT_130542</name>
</gene>
<accession>D8T2Q5</accession>
<dbReference type="HOGENOM" id="CLU_014546_5_0_1"/>
<dbReference type="Proteomes" id="UP000001514">
    <property type="component" value="Unassembled WGS sequence"/>
</dbReference>
<proteinExistence type="inferred from homology"/>
<dbReference type="Gene3D" id="3.30.559.10">
    <property type="entry name" value="Chloramphenicol acetyltransferase-like domain"/>
    <property type="match status" value="2"/>
</dbReference>